<protein>
    <submittedName>
        <fullName evidence="2">Uncharacterized protein</fullName>
    </submittedName>
</protein>
<feature type="region of interest" description="Disordered" evidence="1">
    <location>
        <begin position="32"/>
        <end position="64"/>
    </location>
</feature>
<gene>
    <name evidence="2" type="ORF">RJ640_016250</name>
</gene>
<comment type="caution">
    <text evidence="2">The sequence shown here is derived from an EMBL/GenBank/DDBJ whole genome shotgun (WGS) entry which is preliminary data.</text>
</comment>
<accession>A0AA88U6E7</accession>
<dbReference type="EMBL" id="JAVXUO010002717">
    <property type="protein sequence ID" value="KAK2970396.1"/>
    <property type="molecule type" value="Genomic_DNA"/>
</dbReference>
<dbReference type="Proteomes" id="UP001187471">
    <property type="component" value="Unassembled WGS sequence"/>
</dbReference>
<keyword evidence="3" id="KW-1185">Reference proteome</keyword>
<name>A0AA88U6E7_9ASTE</name>
<evidence type="ECO:0000256" key="1">
    <source>
        <dbReference type="SAM" id="MobiDB-lite"/>
    </source>
</evidence>
<proteinExistence type="predicted"/>
<reference evidence="2" key="1">
    <citation type="submission" date="2022-12" db="EMBL/GenBank/DDBJ databases">
        <title>Draft genome assemblies for two species of Escallonia (Escalloniales).</title>
        <authorList>
            <person name="Chanderbali A."/>
            <person name="Dervinis C."/>
            <person name="Anghel I."/>
            <person name="Soltis D."/>
            <person name="Soltis P."/>
            <person name="Zapata F."/>
        </authorList>
    </citation>
    <scope>NUCLEOTIDE SEQUENCE</scope>
    <source>
        <strain evidence="2">UCBG92.1500</strain>
        <tissue evidence="2">Leaf</tissue>
    </source>
</reference>
<evidence type="ECO:0000313" key="2">
    <source>
        <dbReference type="EMBL" id="KAK2970396.1"/>
    </source>
</evidence>
<dbReference type="AlphaFoldDB" id="A0AA88U6E7"/>
<organism evidence="2 3">
    <name type="scientific">Escallonia rubra</name>
    <dbReference type="NCBI Taxonomy" id="112253"/>
    <lineage>
        <taxon>Eukaryota</taxon>
        <taxon>Viridiplantae</taxon>
        <taxon>Streptophyta</taxon>
        <taxon>Embryophyta</taxon>
        <taxon>Tracheophyta</taxon>
        <taxon>Spermatophyta</taxon>
        <taxon>Magnoliopsida</taxon>
        <taxon>eudicotyledons</taxon>
        <taxon>Gunneridae</taxon>
        <taxon>Pentapetalae</taxon>
        <taxon>asterids</taxon>
        <taxon>campanulids</taxon>
        <taxon>Escalloniales</taxon>
        <taxon>Escalloniaceae</taxon>
        <taxon>Escallonia</taxon>
    </lineage>
</organism>
<feature type="compositionally biased region" description="Basic and acidic residues" evidence="1">
    <location>
        <begin position="32"/>
        <end position="43"/>
    </location>
</feature>
<evidence type="ECO:0000313" key="3">
    <source>
        <dbReference type="Proteomes" id="UP001187471"/>
    </source>
</evidence>
<sequence length="64" mass="7649">MGNKKTRKLDFCEHCVFGKQCMVKFSWAVHTTKDDDNGSHSTEENEEIQEQQYNIAKNRWKREI</sequence>